<protein>
    <submittedName>
        <fullName evidence="6">Flippase</fullName>
    </submittedName>
</protein>
<keyword evidence="2" id="KW-1003">Cell membrane</keyword>
<accession>A0A250F2N4</accession>
<dbReference type="GO" id="GO:0005886">
    <property type="term" value="C:plasma membrane"/>
    <property type="evidence" value="ECO:0007669"/>
    <property type="project" value="UniProtKB-SubCell"/>
</dbReference>
<keyword evidence="3" id="KW-0812">Transmembrane</keyword>
<evidence type="ECO:0000256" key="3">
    <source>
        <dbReference type="ARBA" id="ARBA00022692"/>
    </source>
</evidence>
<dbReference type="EMBL" id="CP022383">
    <property type="protein sequence ID" value="ATA79413.1"/>
    <property type="molecule type" value="Genomic_DNA"/>
</dbReference>
<gene>
    <name evidence="6" type="ORF">CGC59_06870</name>
</gene>
<dbReference type="AlphaFoldDB" id="A0A250F2N4"/>
<proteinExistence type="predicted"/>
<dbReference type="InterPro" id="IPR050833">
    <property type="entry name" value="Poly_Biosynth_Transport"/>
</dbReference>
<evidence type="ECO:0000256" key="5">
    <source>
        <dbReference type="ARBA" id="ARBA00023136"/>
    </source>
</evidence>
<dbReference type="PANTHER" id="PTHR30250:SF11">
    <property type="entry name" value="O-ANTIGEN TRANSPORTER-RELATED"/>
    <property type="match status" value="1"/>
</dbReference>
<sequence length="419" mass="48194">MKLFLEIKRIFISNKKIIENYFFMTLLIFLNATFSLLLYPYLIRTLGASSYGIYIFITTVVNYFIVFISFGFDLLGTRKIALHKDSIEQKSDIVSSIFSVKIALFLFSSIIAVCIYLVSPLLQNHKWIYITCFLNTLTNILFPIWYFQGIQKMKVVTLTQLTFKLLTLPFIFYFIKKPNDLLLFSTITNLSILFSSIFAFAYLLIVEKISLKIVSLKKMREYIKEAFYFFSSIFLTALHSYTLNLIIGLRWGMTDLAIYDLATKIVQIPTMLVASINDALFPRMVANFNVQSLKKIIKIERIIGITVVALIITFGKLAVNLLGSEGMYMAYPIAIILSFRLYATLQVACYTSLTLIPNHLDSYILKDLLIVTLELFICLAIGFALSNSIFIIPISMTLIVFFEIVYLKYITNKKVFNKQ</sequence>
<evidence type="ECO:0000313" key="7">
    <source>
        <dbReference type="Proteomes" id="UP000217334"/>
    </source>
</evidence>
<dbReference type="RefSeq" id="WP_095898342.1">
    <property type="nucleotide sequence ID" value="NZ_CP022379.1"/>
</dbReference>
<dbReference type="InterPro" id="IPR002797">
    <property type="entry name" value="Polysacc_synth"/>
</dbReference>
<name>A0A250F2N4_CAPSP</name>
<keyword evidence="4" id="KW-1133">Transmembrane helix</keyword>
<evidence type="ECO:0000256" key="2">
    <source>
        <dbReference type="ARBA" id="ARBA00022475"/>
    </source>
</evidence>
<dbReference type="Proteomes" id="UP000217334">
    <property type="component" value="Chromosome"/>
</dbReference>
<dbReference type="PANTHER" id="PTHR30250">
    <property type="entry name" value="PST FAMILY PREDICTED COLANIC ACID TRANSPORTER"/>
    <property type="match status" value="1"/>
</dbReference>
<reference evidence="7" key="1">
    <citation type="submission" date="2017-06" db="EMBL/GenBank/DDBJ databases">
        <title>Capnocytophaga spp. assemblies.</title>
        <authorList>
            <person name="Gulvik C.A."/>
        </authorList>
    </citation>
    <scope>NUCLEOTIDE SEQUENCE [LARGE SCALE GENOMIC DNA]</scope>
    <source>
        <strain evidence="7">H4486</strain>
    </source>
</reference>
<evidence type="ECO:0000313" key="6">
    <source>
        <dbReference type="EMBL" id="ATA79413.1"/>
    </source>
</evidence>
<evidence type="ECO:0000256" key="4">
    <source>
        <dbReference type="ARBA" id="ARBA00022989"/>
    </source>
</evidence>
<evidence type="ECO:0000256" key="1">
    <source>
        <dbReference type="ARBA" id="ARBA00004651"/>
    </source>
</evidence>
<comment type="subcellular location">
    <subcellularLocation>
        <location evidence="1">Cell membrane</location>
        <topology evidence="1">Multi-pass membrane protein</topology>
    </subcellularLocation>
</comment>
<keyword evidence="5" id="KW-0472">Membrane</keyword>
<dbReference type="Pfam" id="PF01943">
    <property type="entry name" value="Polysacc_synt"/>
    <property type="match status" value="1"/>
</dbReference>
<dbReference type="GeneID" id="78162237"/>
<organism evidence="6 7">
    <name type="scientific">Capnocytophaga sputigena</name>
    <dbReference type="NCBI Taxonomy" id="1019"/>
    <lineage>
        <taxon>Bacteria</taxon>
        <taxon>Pseudomonadati</taxon>
        <taxon>Bacteroidota</taxon>
        <taxon>Flavobacteriia</taxon>
        <taxon>Flavobacteriales</taxon>
        <taxon>Flavobacteriaceae</taxon>
        <taxon>Capnocytophaga</taxon>
    </lineage>
</organism>